<dbReference type="SMART" id="SM00422">
    <property type="entry name" value="HTH_MERR"/>
    <property type="match status" value="1"/>
</dbReference>
<accession>A0A0U3PV02</accession>
<dbReference type="SUPFAM" id="SSF46955">
    <property type="entry name" value="Putative DNA-binding domain"/>
    <property type="match status" value="1"/>
</dbReference>
<feature type="region of interest" description="Disordered" evidence="2">
    <location>
        <begin position="121"/>
        <end position="143"/>
    </location>
</feature>
<dbReference type="InterPro" id="IPR009061">
    <property type="entry name" value="DNA-bd_dom_put_sf"/>
</dbReference>
<evidence type="ECO:0000313" key="4">
    <source>
        <dbReference type="EMBL" id="ALV27988.1"/>
    </source>
</evidence>
<dbReference type="PRINTS" id="PR00040">
    <property type="entry name" value="HTHMERR"/>
</dbReference>
<reference evidence="4 5" key="1">
    <citation type="submission" date="2015-10" db="EMBL/GenBank/DDBJ databases">
        <title>The world's first case of liver abscess caused by Pannonibacter phragmitetus.</title>
        <authorList>
            <person name="Ming D."/>
            <person name="Wang M."/>
            <person name="Zhou Y."/>
            <person name="Jiang T."/>
            <person name="Hu S."/>
        </authorList>
    </citation>
    <scope>NUCLEOTIDE SEQUENCE [LARGE SCALE GENOMIC DNA]</scope>
    <source>
        <strain evidence="4 5">31801</strain>
    </source>
</reference>
<dbReference type="PROSITE" id="PS50937">
    <property type="entry name" value="HTH_MERR_2"/>
    <property type="match status" value="1"/>
</dbReference>
<dbReference type="PANTHER" id="PTHR30204">
    <property type="entry name" value="REDOX-CYCLING DRUG-SENSING TRANSCRIPTIONAL ACTIVATOR SOXR"/>
    <property type="match status" value="1"/>
</dbReference>
<dbReference type="STRING" id="121719.APZ00_13680"/>
<feature type="domain" description="HTH merR-type" evidence="3">
    <location>
        <begin position="1"/>
        <end position="58"/>
    </location>
</feature>
<feature type="compositionally biased region" description="Low complexity" evidence="2">
    <location>
        <begin position="123"/>
        <end position="135"/>
    </location>
</feature>
<dbReference type="AlphaFoldDB" id="A0A0U3PV02"/>
<keyword evidence="1" id="KW-0238">DNA-binding</keyword>
<evidence type="ECO:0000256" key="1">
    <source>
        <dbReference type="ARBA" id="ARBA00023125"/>
    </source>
</evidence>
<gene>
    <name evidence="4" type="ORF">APZ00_13680</name>
</gene>
<evidence type="ECO:0000313" key="5">
    <source>
        <dbReference type="Proteomes" id="UP000064921"/>
    </source>
</evidence>
<dbReference type="KEGG" id="pphr:APZ00_13680"/>
<name>A0A0U3PV02_9HYPH</name>
<dbReference type="Pfam" id="PF00376">
    <property type="entry name" value="MerR"/>
    <property type="match status" value="1"/>
</dbReference>
<dbReference type="GO" id="GO:0003677">
    <property type="term" value="F:DNA binding"/>
    <property type="evidence" value="ECO:0007669"/>
    <property type="project" value="UniProtKB-KW"/>
</dbReference>
<evidence type="ECO:0000259" key="3">
    <source>
        <dbReference type="PROSITE" id="PS50937"/>
    </source>
</evidence>
<organism evidence="4 5">
    <name type="scientific">Pannonibacter phragmitetus</name>
    <dbReference type="NCBI Taxonomy" id="121719"/>
    <lineage>
        <taxon>Bacteria</taxon>
        <taxon>Pseudomonadati</taxon>
        <taxon>Pseudomonadota</taxon>
        <taxon>Alphaproteobacteria</taxon>
        <taxon>Hyphomicrobiales</taxon>
        <taxon>Stappiaceae</taxon>
        <taxon>Pannonibacter</taxon>
    </lineage>
</organism>
<dbReference type="Proteomes" id="UP000064921">
    <property type="component" value="Chromosome"/>
</dbReference>
<dbReference type="RefSeq" id="WP_058899251.1">
    <property type="nucleotide sequence ID" value="NZ_CP013068.1"/>
</dbReference>
<evidence type="ECO:0000256" key="2">
    <source>
        <dbReference type="SAM" id="MobiDB-lite"/>
    </source>
</evidence>
<dbReference type="PANTHER" id="PTHR30204:SF98">
    <property type="entry name" value="HTH-TYPE TRANSCRIPTIONAL REGULATOR ADHR"/>
    <property type="match status" value="1"/>
</dbReference>
<dbReference type="CDD" id="cd01109">
    <property type="entry name" value="HTH_YyaN"/>
    <property type="match status" value="1"/>
</dbReference>
<dbReference type="InterPro" id="IPR000551">
    <property type="entry name" value="MerR-type_HTH_dom"/>
</dbReference>
<protein>
    <submittedName>
        <fullName evidence="4">MerR family transcriptional regulator</fullName>
    </submittedName>
</protein>
<dbReference type="GO" id="GO:0003700">
    <property type="term" value="F:DNA-binding transcription factor activity"/>
    <property type="evidence" value="ECO:0007669"/>
    <property type="project" value="InterPro"/>
</dbReference>
<keyword evidence="5" id="KW-1185">Reference proteome</keyword>
<dbReference type="PROSITE" id="PS00552">
    <property type="entry name" value="HTH_MERR_1"/>
    <property type="match status" value="1"/>
</dbReference>
<dbReference type="InterPro" id="IPR047057">
    <property type="entry name" value="MerR_fam"/>
</dbReference>
<dbReference type="Gene3D" id="1.10.1660.10">
    <property type="match status" value="1"/>
</dbReference>
<sequence length="143" mass="16034">MKIGDLAARTGLSVDTLRYYEKIGLIPPPLRDAGGHRVYDEPALRWLEFLERLKATGMGIRDRLAYAELRARGAATARERREMIERHRQKVSTSIWELQQTLELLDGKVALYRKIEAGEAEDPAAVPASQAGAPAVRKAKRRA</sequence>
<dbReference type="EMBL" id="CP013068">
    <property type="protein sequence ID" value="ALV27988.1"/>
    <property type="molecule type" value="Genomic_DNA"/>
</dbReference>
<proteinExistence type="predicted"/>